<reference evidence="3 4" key="1">
    <citation type="submission" date="2019-02" db="EMBL/GenBank/DDBJ databases">
        <title>Deep-cultivation of Planctomycetes and their phenomic and genomic characterization uncovers novel biology.</title>
        <authorList>
            <person name="Wiegand S."/>
            <person name="Jogler M."/>
            <person name="Boedeker C."/>
            <person name="Pinto D."/>
            <person name="Vollmers J."/>
            <person name="Rivas-Marin E."/>
            <person name="Kohn T."/>
            <person name="Peeters S.H."/>
            <person name="Heuer A."/>
            <person name="Rast P."/>
            <person name="Oberbeckmann S."/>
            <person name="Bunk B."/>
            <person name="Jeske O."/>
            <person name="Meyerdierks A."/>
            <person name="Storesund J.E."/>
            <person name="Kallscheuer N."/>
            <person name="Luecker S."/>
            <person name="Lage O.M."/>
            <person name="Pohl T."/>
            <person name="Merkel B.J."/>
            <person name="Hornburger P."/>
            <person name="Mueller R.-W."/>
            <person name="Bruemmer F."/>
            <person name="Labrenz M."/>
            <person name="Spormann A.M."/>
            <person name="Op Den Camp H."/>
            <person name="Overmann J."/>
            <person name="Amann R."/>
            <person name="Jetten M.S.M."/>
            <person name="Mascher T."/>
            <person name="Medema M.H."/>
            <person name="Devos D.P."/>
            <person name="Kaster A.-K."/>
            <person name="Ovreas L."/>
            <person name="Rohde M."/>
            <person name="Galperin M.Y."/>
            <person name="Jogler C."/>
        </authorList>
    </citation>
    <scope>NUCLEOTIDE SEQUENCE [LARGE SCALE GENOMIC DNA]</scope>
    <source>
        <strain evidence="3 4">Pla100</strain>
    </source>
</reference>
<keyword evidence="1" id="KW-0145">Chemotaxis</keyword>
<evidence type="ECO:0000313" key="4">
    <source>
        <dbReference type="Proteomes" id="UP000316213"/>
    </source>
</evidence>
<dbReference type="InterPro" id="IPR028051">
    <property type="entry name" value="CheX-like_dom"/>
</dbReference>
<name>A0A5C5ZWV8_9BACT</name>
<feature type="domain" description="Chemotaxis phosphatase CheX-like" evidence="2">
    <location>
        <begin position="58"/>
        <end position="144"/>
    </location>
</feature>
<protein>
    <recommendedName>
        <fullName evidence="2">Chemotaxis phosphatase CheX-like domain-containing protein</fullName>
    </recommendedName>
</protein>
<evidence type="ECO:0000256" key="1">
    <source>
        <dbReference type="ARBA" id="ARBA00022500"/>
    </source>
</evidence>
<accession>A0A5C5ZWV8</accession>
<evidence type="ECO:0000313" key="3">
    <source>
        <dbReference type="EMBL" id="TWT91600.1"/>
    </source>
</evidence>
<dbReference type="RefSeq" id="WP_146580986.1">
    <property type="nucleotide sequence ID" value="NZ_SJPM01000014.1"/>
</dbReference>
<dbReference type="OrthoDB" id="9790435at2"/>
<gene>
    <name evidence="3" type="ORF">Pla100_49910</name>
</gene>
<dbReference type="InterPro" id="IPR028976">
    <property type="entry name" value="CheC-like_sf"/>
</dbReference>
<dbReference type="SUPFAM" id="SSF103039">
    <property type="entry name" value="CheC-like"/>
    <property type="match status" value="1"/>
</dbReference>
<organism evidence="3 4">
    <name type="scientific">Neorhodopirellula pilleata</name>
    <dbReference type="NCBI Taxonomy" id="2714738"/>
    <lineage>
        <taxon>Bacteria</taxon>
        <taxon>Pseudomonadati</taxon>
        <taxon>Planctomycetota</taxon>
        <taxon>Planctomycetia</taxon>
        <taxon>Pirellulales</taxon>
        <taxon>Pirellulaceae</taxon>
        <taxon>Neorhodopirellula</taxon>
    </lineage>
</organism>
<comment type="caution">
    <text evidence="3">The sequence shown here is derived from an EMBL/GenBank/DDBJ whole genome shotgun (WGS) entry which is preliminary data.</text>
</comment>
<dbReference type="AlphaFoldDB" id="A0A5C5ZWV8"/>
<dbReference type="Gene3D" id="3.40.1550.10">
    <property type="entry name" value="CheC-like"/>
    <property type="match status" value="1"/>
</dbReference>
<sequence length="169" mass="18037">MSALSLDINVAVQEAMDASIRETFSMMIGEEMEHLNTRHAPISAPLMDCAKETIEEATVVVSLSGGLQGSISVCLDLGAALLWTQRLIDHDTDHLDQTVVDAIGELGNMVVGGAKGRLEDFMLTLGLPCVLLAGPSRLAFPSNCVPTEVTYKVAGHEIRVYVSLIASNL</sequence>
<evidence type="ECO:0000259" key="2">
    <source>
        <dbReference type="Pfam" id="PF13690"/>
    </source>
</evidence>
<dbReference type="Pfam" id="PF13690">
    <property type="entry name" value="CheX"/>
    <property type="match status" value="1"/>
</dbReference>
<proteinExistence type="predicted"/>
<dbReference type="CDD" id="cd17906">
    <property type="entry name" value="CheX"/>
    <property type="match status" value="1"/>
</dbReference>
<keyword evidence="4" id="KW-1185">Reference proteome</keyword>
<dbReference type="Proteomes" id="UP000316213">
    <property type="component" value="Unassembled WGS sequence"/>
</dbReference>
<dbReference type="GO" id="GO:0006935">
    <property type="term" value="P:chemotaxis"/>
    <property type="evidence" value="ECO:0007669"/>
    <property type="project" value="UniProtKB-KW"/>
</dbReference>
<dbReference type="EMBL" id="SJPM01000014">
    <property type="protein sequence ID" value="TWT91600.1"/>
    <property type="molecule type" value="Genomic_DNA"/>
</dbReference>